<feature type="non-terminal residue" evidence="2">
    <location>
        <position position="123"/>
    </location>
</feature>
<feature type="compositionally biased region" description="Low complexity" evidence="1">
    <location>
        <begin position="11"/>
        <end position="33"/>
    </location>
</feature>
<evidence type="ECO:0000313" key="3">
    <source>
        <dbReference type="Proteomes" id="UP001212841"/>
    </source>
</evidence>
<proteinExistence type="predicted"/>
<dbReference type="Proteomes" id="UP001212841">
    <property type="component" value="Unassembled WGS sequence"/>
</dbReference>
<organism evidence="2 3">
    <name type="scientific">Rhizophlyctis rosea</name>
    <dbReference type="NCBI Taxonomy" id="64517"/>
    <lineage>
        <taxon>Eukaryota</taxon>
        <taxon>Fungi</taxon>
        <taxon>Fungi incertae sedis</taxon>
        <taxon>Chytridiomycota</taxon>
        <taxon>Chytridiomycota incertae sedis</taxon>
        <taxon>Chytridiomycetes</taxon>
        <taxon>Rhizophlyctidales</taxon>
        <taxon>Rhizophlyctidaceae</taxon>
        <taxon>Rhizophlyctis</taxon>
    </lineage>
</organism>
<comment type="caution">
    <text evidence="2">The sequence shown here is derived from an EMBL/GenBank/DDBJ whole genome shotgun (WGS) entry which is preliminary data.</text>
</comment>
<protein>
    <submittedName>
        <fullName evidence="2">Uncharacterized protein</fullName>
    </submittedName>
</protein>
<gene>
    <name evidence="2" type="ORF">HK097_005222</name>
</gene>
<keyword evidence="3" id="KW-1185">Reference proteome</keyword>
<feature type="region of interest" description="Disordered" evidence="1">
    <location>
        <begin position="1"/>
        <end position="33"/>
    </location>
</feature>
<reference evidence="2" key="1">
    <citation type="submission" date="2020-05" db="EMBL/GenBank/DDBJ databases">
        <title>Phylogenomic resolution of chytrid fungi.</title>
        <authorList>
            <person name="Stajich J.E."/>
            <person name="Amses K."/>
            <person name="Simmons R."/>
            <person name="Seto K."/>
            <person name="Myers J."/>
            <person name="Bonds A."/>
            <person name="Quandt C.A."/>
            <person name="Barry K."/>
            <person name="Liu P."/>
            <person name="Grigoriev I."/>
            <person name="Longcore J.E."/>
            <person name="James T.Y."/>
        </authorList>
    </citation>
    <scope>NUCLEOTIDE SEQUENCE</scope>
    <source>
        <strain evidence="2">JEL0318</strain>
    </source>
</reference>
<dbReference type="EMBL" id="JADGJD010002452">
    <property type="protein sequence ID" value="KAJ3032496.1"/>
    <property type="molecule type" value="Genomic_DNA"/>
</dbReference>
<accession>A0AAD5WZ16</accession>
<evidence type="ECO:0000256" key="1">
    <source>
        <dbReference type="SAM" id="MobiDB-lite"/>
    </source>
</evidence>
<name>A0AAD5WZ16_9FUNG</name>
<dbReference type="AlphaFoldDB" id="A0AAD5WZ16"/>
<sequence length="123" mass="14136">MLTPSIGPAQTDTSLPSLLSQPTTPTTLPEPPETYTALLSQTLTTLITTLIIYPLRVERERWEFDWLTPWHANPSDLREFLEGTLERSNPRVDLYIRFRYGNGYRWSAVRGVKQALEEWDGAD</sequence>
<evidence type="ECO:0000313" key="2">
    <source>
        <dbReference type="EMBL" id="KAJ3032496.1"/>
    </source>
</evidence>